<dbReference type="AlphaFoldDB" id="A0A1F7G7V4"/>
<dbReference type="SUPFAM" id="SSF46785">
    <property type="entry name" value="Winged helix' DNA-binding domain"/>
    <property type="match status" value="1"/>
</dbReference>
<sequence length="293" mass="32136">MNHETGRRPETRTKEPFLTTLSALSSEGKILLYLLMKPNTAYTEGNLVHLMHEAQGPKPAWLMSHSTIETHLTRNLAPAGLVETTSSRPKQYSKTDPNSPQHIIATALGGTLLGLSMEYDPSLRDVWGANASPGKIESVSIRCAIYKALSRLSGFPPIITLGQLAEMIEYSDSPAELAIAHIISMGQADVVSYQISPMTNERTVYQGNTGRKPKKDTRSRLIHDILLSNEPMTAGEIAQVTGLSPQDIEKAMLVLVRGGYVIPVDLSGTQNFIVLNGKQRRFIRTLAGNYNQI</sequence>
<evidence type="ECO:0000313" key="2">
    <source>
        <dbReference type="Proteomes" id="UP000178372"/>
    </source>
</evidence>
<reference evidence="1 2" key="1">
    <citation type="journal article" date="2016" name="Nat. Commun.">
        <title>Thousands of microbial genomes shed light on interconnected biogeochemical processes in an aquifer system.</title>
        <authorList>
            <person name="Anantharaman K."/>
            <person name="Brown C.T."/>
            <person name="Hug L.A."/>
            <person name="Sharon I."/>
            <person name="Castelle C.J."/>
            <person name="Probst A.J."/>
            <person name="Thomas B.C."/>
            <person name="Singh A."/>
            <person name="Wilkins M.J."/>
            <person name="Karaoz U."/>
            <person name="Brodie E.L."/>
            <person name="Williams K.H."/>
            <person name="Hubbard S.S."/>
            <person name="Banfield J.F."/>
        </authorList>
    </citation>
    <scope>NUCLEOTIDE SEQUENCE [LARGE SCALE GENOMIC DNA]</scope>
</reference>
<evidence type="ECO:0000313" key="1">
    <source>
        <dbReference type="EMBL" id="OGK14936.1"/>
    </source>
</evidence>
<dbReference type="EMBL" id="MFZF01000039">
    <property type="protein sequence ID" value="OGK14936.1"/>
    <property type="molecule type" value="Genomic_DNA"/>
</dbReference>
<protein>
    <submittedName>
        <fullName evidence="1">Uncharacterized protein</fullName>
    </submittedName>
</protein>
<name>A0A1F7G7V4_9BACT</name>
<accession>A0A1F7G7V4</accession>
<organism evidence="1 2">
    <name type="scientific">Candidatus Roizmanbacteria bacterium RIFCSPHIGHO2_01_FULL_39_12b</name>
    <dbReference type="NCBI Taxonomy" id="1802030"/>
    <lineage>
        <taxon>Bacteria</taxon>
        <taxon>Candidatus Roizmaniibacteriota</taxon>
    </lineage>
</organism>
<proteinExistence type="predicted"/>
<comment type="caution">
    <text evidence="1">The sequence shown here is derived from an EMBL/GenBank/DDBJ whole genome shotgun (WGS) entry which is preliminary data.</text>
</comment>
<gene>
    <name evidence="1" type="ORF">A2690_01540</name>
</gene>
<dbReference type="InterPro" id="IPR036390">
    <property type="entry name" value="WH_DNA-bd_sf"/>
</dbReference>
<dbReference type="Proteomes" id="UP000178372">
    <property type="component" value="Unassembled WGS sequence"/>
</dbReference>